<dbReference type="GO" id="GO:0000976">
    <property type="term" value="F:transcription cis-regulatory region binding"/>
    <property type="evidence" value="ECO:0007669"/>
    <property type="project" value="TreeGrafter"/>
</dbReference>
<gene>
    <name evidence="1" type="ORF">POM88_031590</name>
</gene>
<reference evidence="1" key="1">
    <citation type="submission" date="2023-02" db="EMBL/GenBank/DDBJ databases">
        <title>Genome of toxic invasive species Heracleum sosnowskyi carries increased number of genes despite the absence of recent whole-genome duplications.</title>
        <authorList>
            <person name="Schelkunov M."/>
            <person name="Shtratnikova V."/>
            <person name="Makarenko M."/>
            <person name="Klepikova A."/>
            <person name="Omelchenko D."/>
            <person name="Novikova G."/>
            <person name="Obukhova E."/>
            <person name="Bogdanov V."/>
            <person name="Penin A."/>
            <person name="Logacheva M."/>
        </authorList>
    </citation>
    <scope>NUCLEOTIDE SEQUENCE</scope>
    <source>
        <strain evidence="1">Hsosn_3</strain>
        <tissue evidence="1">Leaf</tissue>
    </source>
</reference>
<dbReference type="GO" id="GO:0005634">
    <property type="term" value="C:nucleus"/>
    <property type="evidence" value="ECO:0007669"/>
    <property type="project" value="InterPro"/>
</dbReference>
<evidence type="ECO:0000313" key="1">
    <source>
        <dbReference type="EMBL" id="KAK1375397.1"/>
    </source>
</evidence>
<dbReference type="AlphaFoldDB" id="A0AAD8HXR1"/>
<name>A0AAD8HXR1_9APIA</name>
<dbReference type="GO" id="GO:0045892">
    <property type="term" value="P:negative regulation of DNA-templated transcription"/>
    <property type="evidence" value="ECO:0007669"/>
    <property type="project" value="InterPro"/>
</dbReference>
<dbReference type="PANTHER" id="PTHR37243:SF2">
    <property type="entry name" value="NEGATIVE REGULATOR OF SYSTEMIC ACQUIRED RESISTANCE SNI1"/>
    <property type="match status" value="1"/>
</dbReference>
<comment type="caution">
    <text evidence="1">The sequence shown here is derived from an EMBL/GenBank/DDBJ whole genome shotgun (WGS) entry which is preliminary data.</text>
</comment>
<reference evidence="1" key="2">
    <citation type="submission" date="2023-05" db="EMBL/GenBank/DDBJ databases">
        <authorList>
            <person name="Schelkunov M.I."/>
        </authorList>
    </citation>
    <scope>NUCLEOTIDE SEQUENCE</scope>
    <source>
        <strain evidence="1">Hsosn_3</strain>
        <tissue evidence="1">Leaf</tissue>
    </source>
</reference>
<dbReference type="InterPro" id="IPR034561">
    <property type="entry name" value="SNI1"/>
</dbReference>
<dbReference type="Proteomes" id="UP001237642">
    <property type="component" value="Unassembled WGS sequence"/>
</dbReference>
<dbReference type="GO" id="GO:0010113">
    <property type="term" value="P:negative regulation of systemic acquired resistance"/>
    <property type="evidence" value="ECO:0007669"/>
    <property type="project" value="TreeGrafter"/>
</dbReference>
<dbReference type="GO" id="GO:0030915">
    <property type="term" value="C:Smc5-Smc6 complex"/>
    <property type="evidence" value="ECO:0007669"/>
    <property type="project" value="InterPro"/>
</dbReference>
<sequence length="481" mass="53885">MEGKRRKETKGIEENTLAILDTSGFGKKEISAAQHVQNLNDDRLAFLEAVRTSSIVPENGSAPTSKMYQAIFLILREESSLDSIMASYQLLNDLDMRFPRVYITEKTENESASSVTSLFELVVVEEAWSPFIFGVDCPFTEKDASREKPSGSLDSSGFHLLIKDLSEMDNEESSEESKTKLLRTMLLLQYLVHVLKGDFLPRNRAYKEKMNWSLLRESFLNRILGSRRVSGKALIKDCISVMCKCHVHCGTADDLLCFKNSSKDKLEICSSATTIALPEIEKCLCIAMQKLLLMIMDLDSSKETADMQGLTTRADGVRIPVPEIILDELSYNRDMLSPFLQAFHEPRWKLEIVMQYIRKYVAKPSVRTRRSNGSTNDATFPDILKSFGDGSSTKSILKKISVEVAQLLLAHAFQAYLSLSLKDPSEGINDSEKNVGDCSLVEVCKYMITAFSSLKKTNEHIAILPFGKEALFTAATILSTK</sequence>
<dbReference type="EMBL" id="JAUIZM010000007">
    <property type="protein sequence ID" value="KAK1375397.1"/>
    <property type="molecule type" value="Genomic_DNA"/>
</dbReference>
<organism evidence="1 2">
    <name type="scientific">Heracleum sosnowskyi</name>
    <dbReference type="NCBI Taxonomy" id="360622"/>
    <lineage>
        <taxon>Eukaryota</taxon>
        <taxon>Viridiplantae</taxon>
        <taxon>Streptophyta</taxon>
        <taxon>Embryophyta</taxon>
        <taxon>Tracheophyta</taxon>
        <taxon>Spermatophyta</taxon>
        <taxon>Magnoliopsida</taxon>
        <taxon>eudicotyledons</taxon>
        <taxon>Gunneridae</taxon>
        <taxon>Pentapetalae</taxon>
        <taxon>asterids</taxon>
        <taxon>campanulids</taxon>
        <taxon>Apiales</taxon>
        <taxon>Apiaceae</taxon>
        <taxon>Apioideae</taxon>
        <taxon>apioid superclade</taxon>
        <taxon>Tordylieae</taxon>
        <taxon>Tordyliinae</taxon>
        <taxon>Heracleum</taxon>
    </lineage>
</organism>
<evidence type="ECO:0000313" key="2">
    <source>
        <dbReference type="Proteomes" id="UP001237642"/>
    </source>
</evidence>
<keyword evidence="2" id="KW-1185">Reference proteome</keyword>
<protein>
    <submittedName>
        <fullName evidence="1">Negative regulator of systemic acquired resistance SNI1</fullName>
    </submittedName>
</protein>
<dbReference type="GO" id="GO:0006974">
    <property type="term" value="P:DNA damage response"/>
    <property type="evidence" value="ECO:0007669"/>
    <property type="project" value="InterPro"/>
</dbReference>
<proteinExistence type="predicted"/>
<accession>A0AAD8HXR1</accession>
<dbReference type="PANTHER" id="PTHR37243">
    <property type="entry name" value="NEGATIVE REGULATOR OF SYSTEMIC ACQUIRED RESISTANCE SNI1"/>
    <property type="match status" value="1"/>
</dbReference>